<evidence type="ECO:0000259" key="1">
    <source>
        <dbReference type="SMART" id="SM00834"/>
    </source>
</evidence>
<dbReference type="AlphaFoldDB" id="A0A6M3IFB0"/>
<organism evidence="2">
    <name type="scientific">viral metagenome</name>
    <dbReference type="NCBI Taxonomy" id="1070528"/>
    <lineage>
        <taxon>unclassified sequences</taxon>
        <taxon>metagenomes</taxon>
        <taxon>organismal metagenomes</taxon>
    </lineage>
</organism>
<dbReference type="InterPro" id="IPR013429">
    <property type="entry name" value="Regulatory_FmdB_Zinc_ribbon"/>
</dbReference>
<proteinExistence type="predicted"/>
<gene>
    <name evidence="2" type="ORF">MM415B01926_0010</name>
</gene>
<accession>A0A6M3IFB0</accession>
<evidence type="ECO:0000313" key="2">
    <source>
        <dbReference type="EMBL" id="QJA56116.1"/>
    </source>
</evidence>
<sequence length="122" mass="14441">MSNVPTYCFSCECGKKFEKVLPMKDSGKLQKCECGKRANRDFVAEHTDGVIDSQMREYNMEGSRGCRPYAMSYLPHQMTDVIRKKHPGREFKEVNGCMMPVIKHRQDYKKYMREFDKNYVEY</sequence>
<protein>
    <recommendedName>
        <fullName evidence="1">Putative regulatory protein FmdB zinc ribbon domain-containing protein</fullName>
    </recommendedName>
</protein>
<dbReference type="SMART" id="SM00834">
    <property type="entry name" value="CxxC_CXXC_SSSS"/>
    <property type="match status" value="1"/>
</dbReference>
<reference evidence="2" key="1">
    <citation type="submission" date="2020-03" db="EMBL/GenBank/DDBJ databases">
        <title>The deep terrestrial virosphere.</title>
        <authorList>
            <person name="Holmfeldt K."/>
            <person name="Nilsson E."/>
            <person name="Simone D."/>
            <person name="Lopez-Fernandez M."/>
            <person name="Wu X."/>
            <person name="de Brujin I."/>
            <person name="Lundin D."/>
            <person name="Andersson A."/>
            <person name="Bertilsson S."/>
            <person name="Dopson M."/>
        </authorList>
    </citation>
    <scope>NUCLEOTIDE SEQUENCE</scope>
    <source>
        <strain evidence="2">MM415B01926</strain>
    </source>
</reference>
<name>A0A6M3IFB0_9ZZZZ</name>
<feature type="domain" description="Putative regulatory protein FmdB zinc ribbon" evidence="1">
    <location>
        <begin position="5"/>
        <end position="43"/>
    </location>
</feature>
<dbReference type="EMBL" id="MT141200">
    <property type="protein sequence ID" value="QJA56116.1"/>
    <property type="molecule type" value="Genomic_DNA"/>
</dbReference>